<feature type="compositionally biased region" description="Polar residues" evidence="1">
    <location>
        <begin position="422"/>
        <end position="431"/>
    </location>
</feature>
<gene>
    <name evidence="3" type="ORF">D5R81_01380</name>
</gene>
<protein>
    <recommendedName>
        <fullName evidence="2">ImpA N-terminal domain-containing protein</fullName>
    </recommendedName>
</protein>
<dbReference type="PANTHER" id="PTHR37951">
    <property type="entry name" value="CYTOPLASMIC PROTEIN-RELATED"/>
    <property type="match status" value="1"/>
</dbReference>
<sequence length="456" mass="52090">MLTDEDIEKMHTVISEEYPCGVSINSDRTEYRKLRNLYNVCQTSLRMMTEVNEDEDLDTYSVKNVENWTQLSEDLINVFSTRSKDIELIGWFIIAQIIIDNSFDSLENTFKWLYKLVDENWDNLPPLVSKDKLDTESEEDAKKEVTKCKTNALSPILGDSLESTILFPPILIHEINSEIKVFDYISAEKKSTLESLKESAAQQLIDKDYELNKVSNLSTIIGLLENLSEKINEKTIRCNVSHCNFTFLINLFNKVKQSITFITDVELNETVDAESSLEDIRDDELTSNEDLETGSKQPSGSNIIKESKINSMDKSYLENAYKSNQNRNVALQNLKEISEFFYITEPHSPVSFLLNKTIRWANSPLSTLLDELIGGFDKDLLNDIYRATGIEGQVQTKIMRKQRNDEKVQVSEVGDIEENTKHVSINGSNDKGTVEIKKTESSKNGDDSLKVKPVKW</sequence>
<reference evidence="3 4" key="1">
    <citation type="submission" date="2018-09" db="EMBL/GenBank/DDBJ databases">
        <title>Phylogeny of the Shewanellaceae, and recommendation for two new genera, Pseudoshewanella and Parashewanella.</title>
        <authorList>
            <person name="Wang G."/>
        </authorList>
    </citation>
    <scope>NUCLEOTIDE SEQUENCE [LARGE SCALE GENOMIC DNA]</scope>
    <source>
        <strain evidence="3 4">KCTC 22492</strain>
    </source>
</reference>
<proteinExistence type="predicted"/>
<dbReference type="RefSeq" id="WP_121851870.1">
    <property type="nucleotide sequence ID" value="NZ_CP037952.1"/>
</dbReference>
<feature type="region of interest" description="Disordered" evidence="1">
    <location>
        <begin position="278"/>
        <end position="303"/>
    </location>
</feature>
<name>A0A3A6TSV7_9GAMM</name>
<comment type="caution">
    <text evidence="3">The sequence shown here is derived from an EMBL/GenBank/DDBJ whole genome shotgun (WGS) entry which is preliminary data.</text>
</comment>
<feature type="compositionally biased region" description="Polar residues" evidence="1">
    <location>
        <begin position="294"/>
        <end position="303"/>
    </location>
</feature>
<dbReference type="OrthoDB" id="9771118at2"/>
<dbReference type="InterPro" id="IPR010657">
    <property type="entry name" value="ImpA_N"/>
</dbReference>
<feature type="compositionally biased region" description="Basic and acidic residues" evidence="1">
    <location>
        <begin position="432"/>
        <end position="450"/>
    </location>
</feature>
<feature type="compositionally biased region" description="Acidic residues" evidence="1">
    <location>
        <begin position="278"/>
        <end position="292"/>
    </location>
</feature>
<dbReference type="EMBL" id="QYYH01000005">
    <property type="protein sequence ID" value="RJY19275.1"/>
    <property type="molecule type" value="Genomic_DNA"/>
</dbReference>
<evidence type="ECO:0000256" key="1">
    <source>
        <dbReference type="SAM" id="MobiDB-lite"/>
    </source>
</evidence>
<dbReference type="InterPro" id="IPR017740">
    <property type="entry name" value="TssA-like"/>
</dbReference>
<dbReference type="Proteomes" id="UP000273022">
    <property type="component" value="Unassembled WGS sequence"/>
</dbReference>
<dbReference type="PANTHER" id="PTHR37951:SF1">
    <property type="entry name" value="TYPE VI SECRETION SYSTEM COMPONENT TSSA1"/>
    <property type="match status" value="1"/>
</dbReference>
<feature type="domain" description="ImpA N-terminal" evidence="2">
    <location>
        <begin position="13"/>
        <end position="134"/>
    </location>
</feature>
<organism evidence="3 4">
    <name type="scientific">Parashewanella spongiae</name>
    <dbReference type="NCBI Taxonomy" id="342950"/>
    <lineage>
        <taxon>Bacteria</taxon>
        <taxon>Pseudomonadati</taxon>
        <taxon>Pseudomonadota</taxon>
        <taxon>Gammaproteobacteria</taxon>
        <taxon>Alteromonadales</taxon>
        <taxon>Shewanellaceae</taxon>
        <taxon>Parashewanella</taxon>
    </lineage>
</organism>
<dbReference type="Pfam" id="PF06812">
    <property type="entry name" value="ImpA_N"/>
    <property type="match status" value="1"/>
</dbReference>
<evidence type="ECO:0000259" key="2">
    <source>
        <dbReference type="Pfam" id="PF06812"/>
    </source>
</evidence>
<keyword evidence="4" id="KW-1185">Reference proteome</keyword>
<dbReference type="AlphaFoldDB" id="A0A3A6TSV7"/>
<evidence type="ECO:0000313" key="3">
    <source>
        <dbReference type="EMBL" id="RJY19275.1"/>
    </source>
</evidence>
<feature type="region of interest" description="Disordered" evidence="1">
    <location>
        <begin position="422"/>
        <end position="456"/>
    </location>
</feature>
<accession>A0A3A6TSV7</accession>
<evidence type="ECO:0000313" key="4">
    <source>
        <dbReference type="Proteomes" id="UP000273022"/>
    </source>
</evidence>